<feature type="domain" description="Exonuclease" evidence="1">
    <location>
        <begin position="3"/>
        <end position="164"/>
    </location>
</feature>
<dbReference type="RefSeq" id="WP_412442916.1">
    <property type="nucleotide sequence ID" value="NZ_CACRUT010000014.1"/>
</dbReference>
<dbReference type="Gene3D" id="3.30.420.10">
    <property type="entry name" value="Ribonuclease H-like superfamily/Ribonuclease H"/>
    <property type="match status" value="1"/>
</dbReference>
<sequence>MKDFAAIDFETANGQRSSICSVGLVVVRDGEITIRHYRLVRPYPNYYDYWNTQVHGMSFQDTAHAAPFPEVWREIIPLIEGLPLVAHNRPFDEGCLKAAFQAYGMEYPGYPFHCTLRASRLAFGRDLPNHQLQTVALRCGYDLTQHHHALADAEACARIALKIL</sequence>
<dbReference type="GO" id="GO:0008408">
    <property type="term" value="F:3'-5' exonuclease activity"/>
    <property type="evidence" value="ECO:0007669"/>
    <property type="project" value="TreeGrafter"/>
</dbReference>
<gene>
    <name evidence="2" type="ORF">PCLFYP37_02032</name>
</gene>
<dbReference type="SUPFAM" id="SSF53098">
    <property type="entry name" value="Ribonuclease H-like"/>
    <property type="match status" value="1"/>
</dbReference>
<dbReference type="CDD" id="cd06130">
    <property type="entry name" value="DNA_pol_III_epsilon_like"/>
    <property type="match status" value="1"/>
</dbReference>
<evidence type="ECO:0000313" key="2">
    <source>
        <dbReference type="EMBL" id="VYU14683.1"/>
    </source>
</evidence>
<accession>A0A6N3CMZ1</accession>
<protein>
    <recommendedName>
        <fullName evidence="1">Exonuclease domain-containing protein</fullName>
    </recommendedName>
</protein>
<reference evidence="2" key="1">
    <citation type="submission" date="2019-11" db="EMBL/GenBank/DDBJ databases">
        <authorList>
            <person name="Feng L."/>
        </authorList>
    </citation>
    <scope>NUCLEOTIDE SEQUENCE</scope>
    <source>
        <strain evidence="2">PclaraLFYP37</strain>
    </source>
</reference>
<dbReference type="PANTHER" id="PTHR30231">
    <property type="entry name" value="DNA POLYMERASE III SUBUNIT EPSILON"/>
    <property type="match status" value="1"/>
</dbReference>
<evidence type="ECO:0000259" key="1">
    <source>
        <dbReference type="SMART" id="SM00479"/>
    </source>
</evidence>
<dbReference type="InterPro" id="IPR012337">
    <property type="entry name" value="RNaseH-like_sf"/>
</dbReference>
<dbReference type="InterPro" id="IPR013520">
    <property type="entry name" value="Ribonucl_H"/>
</dbReference>
<dbReference type="AlphaFoldDB" id="A0A6N3CMZ1"/>
<dbReference type="PANTHER" id="PTHR30231:SF42">
    <property type="entry name" value="EXONUCLEASE"/>
    <property type="match status" value="1"/>
</dbReference>
<organism evidence="2">
    <name type="scientific">Paraprevotella clara</name>
    <dbReference type="NCBI Taxonomy" id="454154"/>
    <lineage>
        <taxon>Bacteria</taxon>
        <taxon>Pseudomonadati</taxon>
        <taxon>Bacteroidota</taxon>
        <taxon>Bacteroidia</taxon>
        <taxon>Bacteroidales</taxon>
        <taxon>Prevotellaceae</taxon>
        <taxon>Paraprevotella</taxon>
    </lineage>
</organism>
<dbReference type="SMART" id="SM00479">
    <property type="entry name" value="EXOIII"/>
    <property type="match status" value="1"/>
</dbReference>
<dbReference type="GO" id="GO:0006259">
    <property type="term" value="P:DNA metabolic process"/>
    <property type="evidence" value="ECO:0007669"/>
    <property type="project" value="UniProtKB-ARBA"/>
</dbReference>
<name>A0A6N3CMZ1_9BACT</name>
<proteinExistence type="predicted"/>
<dbReference type="GO" id="GO:0005829">
    <property type="term" value="C:cytosol"/>
    <property type="evidence" value="ECO:0007669"/>
    <property type="project" value="TreeGrafter"/>
</dbReference>
<dbReference type="GO" id="GO:0003676">
    <property type="term" value="F:nucleic acid binding"/>
    <property type="evidence" value="ECO:0007669"/>
    <property type="project" value="InterPro"/>
</dbReference>
<dbReference type="InterPro" id="IPR036397">
    <property type="entry name" value="RNaseH_sf"/>
</dbReference>
<dbReference type="Pfam" id="PF00929">
    <property type="entry name" value="RNase_T"/>
    <property type="match status" value="1"/>
</dbReference>
<dbReference type="EMBL" id="CACRUT010000014">
    <property type="protein sequence ID" value="VYU14683.1"/>
    <property type="molecule type" value="Genomic_DNA"/>
</dbReference>